<dbReference type="EMBL" id="CAJDYZ010004178">
    <property type="protein sequence ID" value="CAD1471014.1"/>
    <property type="molecule type" value="Genomic_DNA"/>
</dbReference>
<feature type="region of interest" description="Disordered" evidence="1">
    <location>
        <begin position="75"/>
        <end position="103"/>
    </location>
</feature>
<dbReference type="AlphaFoldDB" id="A0A6V7GXK3"/>
<reference evidence="2" key="1">
    <citation type="submission" date="2020-07" db="EMBL/GenBank/DDBJ databases">
        <authorList>
            <person name="Nazaruddin N."/>
        </authorList>
    </citation>
    <scope>NUCLEOTIDE SEQUENCE</scope>
</reference>
<feature type="compositionally biased region" description="Low complexity" evidence="1">
    <location>
        <begin position="75"/>
        <end position="87"/>
    </location>
</feature>
<keyword evidence="3" id="KW-1185">Reference proteome</keyword>
<sequence length="103" mass="11456">MRPEYACSGLQSANRETHARRYVGTSHIGHGFSRQPRVLSVSAGPEKSEETRLASAYFPPVPAVRVARTQPALLRPSTTTPSTFFTRTKTDSNIGRRTKERLL</sequence>
<dbReference type="OrthoDB" id="10618463at2759"/>
<gene>
    <name evidence="2" type="ORF">MHI_LOCUS210230</name>
</gene>
<protein>
    <submittedName>
        <fullName evidence="2">Uncharacterized protein</fullName>
    </submittedName>
</protein>
<evidence type="ECO:0000313" key="3">
    <source>
        <dbReference type="Proteomes" id="UP000752696"/>
    </source>
</evidence>
<proteinExistence type="predicted"/>
<organism evidence="2 3">
    <name type="scientific">Heterotrigona itama</name>
    <dbReference type="NCBI Taxonomy" id="395501"/>
    <lineage>
        <taxon>Eukaryota</taxon>
        <taxon>Metazoa</taxon>
        <taxon>Ecdysozoa</taxon>
        <taxon>Arthropoda</taxon>
        <taxon>Hexapoda</taxon>
        <taxon>Insecta</taxon>
        <taxon>Pterygota</taxon>
        <taxon>Neoptera</taxon>
        <taxon>Endopterygota</taxon>
        <taxon>Hymenoptera</taxon>
        <taxon>Apocrita</taxon>
        <taxon>Aculeata</taxon>
        <taxon>Apoidea</taxon>
        <taxon>Anthophila</taxon>
        <taxon>Apidae</taxon>
        <taxon>Heterotrigona</taxon>
    </lineage>
</organism>
<accession>A0A6V7GXK3</accession>
<name>A0A6V7GXK3_9HYME</name>
<comment type="caution">
    <text evidence="2">The sequence shown here is derived from an EMBL/GenBank/DDBJ whole genome shotgun (WGS) entry which is preliminary data.</text>
</comment>
<evidence type="ECO:0000256" key="1">
    <source>
        <dbReference type="SAM" id="MobiDB-lite"/>
    </source>
</evidence>
<evidence type="ECO:0000313" key="2">
    <source>
        <dbReference type="EMBL" id="CAD1471014.1"/>
    </source>
</evidence>
<dbReference type="Proteomes" id="UP000752696">
    <property type="component" value="Unassembled WGS sequence"/>
</dbReference>